<dbReference type="SUPFAM" id="SSF55785">
    <property type="entry name" value="PYP-like sensor domain (PAS domain)"/>
    <property type="match status" value="1"/>
</dbReference>
<dbReference type="GO" id="GO:0016791">
    <property type="term" value="F:phosphatase activity"/>
    <property type="evidence" value="ECO:0007669"/>
    <property type="project" value="TreeGrafter"/>
</dbReference>
<dbReference type="FunFam" id="3.30.450.40:FF:000035">
    <property type="entry name" value="PAS sensor protein"/>
    <property type="match status" value="1"/>
</dbReference>
<dbReference type="PANTHER" id="PTHR43156:SF2">
    <property type="entry name" value="STAGE II SPORULATION PROTEIN E"/>
    <property type="match status" value="1"/>
</dbReference>
<evidence type="ECO:0000256" key="2">
    <source>
        <dbReference type="SAM" id="MobiDB-lite"/>
    </source>
</evidence>
<dbReference type="InterPro" id="IPR035965">
    <property type="entry name" value="PAS-like_dom_sf"/>
</dbReference>
<comment type="caution">
    <text evidence="4">The sequence shown here is derived from an EMBL/GenBank/DDBJ whole genome shotgun (WGS) entry which is preliminary data.</text>
</comment>
<dbReference type="Gene3D" id="3.30.450.20">
    <property type="entry name" value="PAS domain"/>
    <property type="match status" value="1"/>
</dbReference>
<dbReference type="CDD" id="cd16936">
    <property type="entry name" value="HATPase_RsbW-like"/>
    <property type="match status" value="1"/>
</dbReference>
<dbReference type="InterPro" id="IPR036457">
    <property type="entry name" value="PPM-type-like_dom_sf"/>
</dbReference>
<feature type="compositionally biased region" description="Basic and acidic residues" evidence="2">
    <location>
        <begin position="248"/>
        <end position="258"/>
    </location>
</feature>
<keyword evidence="1" id="KW-0378">Hydrolase</keyword>
<dbReference type="SMART" id="SM00331">
    <property type="entry name" value="PP2C_SIG"/>
    <property type="match status" value="1"/>
</dbReference>
<dbReference type="InterPro" id="IPR052016">
    <property type="entry name" value="Bact_Sigma-Reg"/>
</dbReference>
<protein>
    <recommendedName>
        <fullName evidence="3">PAS domain-containing protein</fullName>
    </recommendedName>
</protein>
<feature type="domain" description="PAS" evidence="3">
    <location>
        <begin position="32"/>
        <end position="62"/>
    </location>
</feature>
<proteinExistence type="predicted"/>
<accession>A0A918EP42</accession>
<reference evidence="4" key="1">
    <citation type="journal article" date="2014" name="Int. J. Syst. Evol. Microbiol.">
        <title>Complete genome sequence of Corynebacterium casei LMG S-19264T (=DSM 44701T), isolated from a smear-ripened cheese.</title>
        <authorList>
            <consortium name="US DOE Joint Genome Institute (JGI-PGF)"/>
            <person name="Walter F."/>
            <person name="Albersmeier A."/>
            <person name="Kalinowski J."/>
            <person name="Ruckert C."/>
        </authorList>
    </citation>
    <scope>NUCLEOTIDE SEQUENCE</scope>
    <source>
        <strain evidence="4">JCM 3131</strain>
    </source>
</reference>
<dbReference type="FunFam" id="3.60.40.10:FF:000019">
    <property type="entry name" value="PAS sensor protein"/>
    <property type="match status" value="1"/>
</dbReference>
<dbReference type="Gene3D" id="3.30.450.40">
    <property type="match status" value="1"/>
</dbReference>
<evidence type="ECO:0000313" key="4">
    <source>
        <dbReference type="EMBL" id="GGQ47497.1"/>
    </source>
</evidence>
<dbReference type="RefSeq" id="WP_189215919.1">
    <property type="nucleotide sequence ID" value="NZ_BMQK01000002.1"/>
</dbReference>
<dbReference type="InterPro" id="IPR000014">
    <property type="entry name" value="PAS"/>
</dbReference>
<evidence type="ECO:0000256" key="1">
    <source>
        <dbReference type="ARBA" id="ARBA00022801"/>
    </source>
</evidence>
<dbReference type="SUPFAM" id="SSF55874">
    <property type="entry name" value="ATPase domain of HSP90 chaperone/DNA topoisomerase II/histidine kinase"/>
    <property type="match status" value="1"/>
</dbReference>
<dbReference type="InterPro" id="IPR001932">
    <property type="entry name" value="PPM-type_phosphatase-like_dom"/>
</dbReference>
<evidence type="ECO:0000313" key="5">
    <source>
        <dbReference type="Proteomes" id="UP000620156"/>
    </source>
</evidence>
<reference evidence="4" key="2">
    <citation type="submission" date="2020-09" db="EMBL/GenBank/DDBJ databases">
        <authorList>
            <person name="Sun Q."/>
            <person name="Ohkuma M."/>
        </authorList>
    </citation>
    <scope>NUCLEOTIDE SEQUENCE</scope>
    <source>
        <strain evidence="4">JCM 3131</strain>
    </source>
</reference>
<feature type="region of interest" description="Disordered" evidence="2">
    <location>
        <begin position="1"/>
        <end position="22"/>
    </location>
</feature>
<dbReference type="Gene3D" id="3.30.565.10">
    <property type="entry name" value="Histidine kinase-like ATPase, C-terminal domain"/>
    <property type="match status" value="1"/>
</dbReference>
<dbReference type="EMBL" id="BMQK01000002">
    <property type="protein sequence ID" value="GGQ47497.1"/>
    <property type="molecule type" value="Genomic_DNA"/>
</dbReference>
<evidence type="ECO:0000259" key="3">
    <source>
        <dbReference type="PROSITE" id="PS50112"/>
    </source>
</evidence>
<dbReference type="PROSITE" id="PS50112">
    <property type="entry name" value="PAS"/>
    <property type="match status" value="1"/>
</dbReference>
<dbReference type="Gene3D" id="3.60.40.10">
    <property type="entry name" value="PPM-type phosphatase domain"/>
    <property type="match status" value="1"/>
</dbReference>
<dbReference type="AlphaFoldDB" id="A0A918EP42"/>
<dbReference type="Pfam" id="PF07228">
    <property type="entry name" value="SpoIIE"/>
    <property type="match status" value="1"/>
</dbReference>
<dbReference type="InterPro" id="IPR003594">
    <property type="entry name" value="HATPase_dom"/>
</dbReference>
<dbReference type="SUPFAM" id="SSF55781">
    <property type="entry name" value="GAF domain-like"/>
    <property type="match status" value="1"/>
</dbReference>
<dbReference type="FunFam" id="3.30.565.10:FF:000028">
    <property type="entry name" value="PAS sensor protein"/>
    <property type="match status" value="1"/>
</dbReference>
<dbReference type="Pfam" id="PF01590">
    <property type="entry name" value="GAF"/>
    <property type="match status" value="1"/>
</dbReference>
<feature type="region of interest" description="Disordered" evidence="2">
    <location>
        <begin position="248"/>
        <end position="271"/>
    </location>
</feature>
<sequence>MDRGAASGTPPGRAGGERTAAEHAAGRIPLAVVVVDRDGRVSHWSSGARRLFRVTKEDAVGRLAVDLLPVSGALPETLDEPADAAVPAGDAAPRGAYAVEEPGPALDASLESGLSYPAAGRARLTVPGQGRDGARVDVLWWAYPLVGPGQGRLLVLAADAGALRQGEDGGDGGDGGDVERIAPGFALHTDFPGAEDLARRLPEILPSMSVGDSARIVSQVLELGYPVLEFSRQDRVPVTPDWGVPRRAERRERRERAARAAAEGRPVPEDLRDEGEDLEYAAVREHLEFLNEVSSRIGSSLDLSRTVVEVSRAVVPRFTDVAGTYLREQVVAGEGFPEGVPDTTTLWHRVAVEHTDEPGRWDDVVPVGEAMPFPAHTPFFQCMTSGDPVLVPRISEEMGHAIAAQFEKRDIRPLITHRSMLVVPLKARNVVLGFMILLRHPERAEFNDMDRVTGAELAARAGLVLDNARMYTYQESVAETLQDSMLPHIPPHRAGCDIATRYLPGTLLGRVGGDWFDSVKLPGARTALVVGDVMGHGLNSAAMMGQLRTAVQTMAALDLPPAQLLRNLDDLAQRLGEHYLATCLYAVYDPVAGDLHLANAGHIPPVLVRAADGRSELLDLPTGAPIGVGGVAFEAVRVRVAPGDRLVMCTDGLVEVRGEDIGVGLATLCESAAHPAASMDDACDTIIRSLNTRGGRKDDVALLMARLSGIEPEDVAEWSFAHTPAEAGRARAAVREQLHVWGLAALADNAALLAGELVTNAVRHARGRRIELRLVRGDTLLCEVDDDDPTLPTLLGAGTADEFGRGLRVVSTLAREWGTSRTGGGKTVWFELPLPRRRPTEV</sequence>
<dbReference type="InterPro" id="IPR029016">
    <property type="entry name" value="GAF-like_dom_sf"/>
</dbReference>
<organism evidence="4 5">
    <name type="scientific">Streptomyces ruber</name>
    <dbReference type="NCBI Taxonomy" id="83378"/>
    <lineage>
        <taxon>Bacteria</taxon>
        <taxon>Bacillati</taxon>
        <taxon>Actinomycetota</taxon>
        <taxon>Actinomycetes</taxon>
        <taxon>Kitasatosporales</taxon>
        <taxon>Streptomycetaceae</taxon>
        <taxon>Streptomyces</taxon>
    </lineage>
</organism>
<dbReference type="PANTHER" id="PTHR43156">
    <property type="entry name" value="STAGE II SPORULATION PROTEIN E-RELATED"/>
    <property type="match status" value="1"/>
</dbReference>
<dbReference type="InterPro" id="IPR003018">
    <property type="entry name" value="GAF"/>
</dbReference>
<name>A0A918EP42_9ACTN</name>
<keyword evidence="5" id="KW-1185">Reference proteome</keyword>
<dbReference type="SUPFAM" id="SSF81606">
    <property type="entry name" value="PP2C-like"/>
    <property type="match status" value="1"/>
</dbReference>
<dbReference type="Proteomes" id="UP000620156">
    <property type="component" value="Unassembled WGS sequence"/>
</dbReference>
<gene>
    <name evidence="4" type="ORF">GCM10010145_15650</name>
</gene>
<dbReference type="InterPro" id="IPR036890">
    <property type="entry name" value="HATPase_C_sf"/>
</dbReference>
<dbReference type="Pfam" id="PF13581">
    <property type="entry name" value="HATPase_c_2"/>
    <property type="match status" value="1"/>
</dbReference>